<feature type="transmembrane region" description="Helical" evidence="1">
    <location>
        <begin position="12"/>
        <end position="33"/>
    </location>
</feature>
<evidence type="ECO:0008006" key="4">
    <source>
        <dbReference type="Google" id="ProtNLM"/>
    </source>
</evidence>
<sequence length="136" mass="15521">METMYSMSLQLHFGFVLVWLGIIVFNAAMLQFAVQAPDYVRRARIVMPFSVMAIAAMAFTGVVMMAAKHLAFSLENIAMIMITVVLIVLEARRYKTVRRLRTKLPEALLLYRPFALKLLGAEFVLTMLMTLWMSLL</sequence>
<feature type="transmembrane region" description="Helical" evidence="1">
    <location>
        <begin position="70"/>
        <end position="89"/>
    </location>
</feature>
<protein>
    <recommendedName>
        <fullName evidence="4">Copper resistance protein D domain-containing protein</fullName>
    </recommendedName>
</protein>
<evidence type="ECO:0000256" key="1">
    <source>
        <dbReference type="SAM" id="Phobius"/>
    </source>
</evidence>
<feature type="transmembrane region" description="Helical" evidence="1">
    <location>
        <begin position="45"/>
        <end position="64"/>
    </location>
</feature>
<dbReference type="RefSeq" id="WP_345969958.1">
    <property type="nucleotide sequence ID" value="NZ_CP147920.1"/>
</dbReference>
<name>A0ABZ3H8M1_9BACT</name>
<keyword evidence="1" id="KW-0472">Membrane</keyword>
<dbReference type="Proteomes" id="UP001447842">
    <property type="component" value="Chromosome"/>
</dbReference>
<proteinExistence type="predicted"/>
<keyword evidence="1" id="KW-1133">Transmembrane helix</keyword>
<dbReference type="EMBL" id="CP147920">
    <property type="protein sequence ID" value="XAU14882.1"/>
    <property type="molecule type" value="Genomic_DNA"/>
</dbReference>
<gene>
    <name evidence="2" type="ORF">WCY31_11640</name>
</gene>
<keyword evidence="3" id="KW-1185">Reference proteome</keyword>
<feature type="transmembrane region" description="Helical" evidence="1">
    <location>
        <begin position="109"/>
        <end position="133"/>
    </location>
</feature>
<evidence type="ECO:0000313" key="3">
    <source>
        <dbReference type="Proteomes" id="UP001447842"/>
    </source>
</evidence>
<accession>A0ABZ3H8M1</accession>
<organism evidence="2 3">
    <name type="scientific">Sulfurimonas diazotrophicus</name>
    <dbReference type="NCBI Taxonomy" id="3131939"/>
    <lineage>
        <taxon>Bacteria</taxon>
        <taxon>Pseudomonadati</taxon>
        <taxon>Campylobacterota</taxon>
        <taxon>Epsilonproteobacteria</taxon>
        <taxon>Campylobacterales</taxon>
        <taxon>Sulfurimonadaceae</taxon>
        <taxon>Sulfurimonas</taxon>
    </lineage>
</organism>
<evidence type="ECO:0000313" key="2">
    <source>
        <dbReference type="EMBL" id="XAU14882.1"/>
    </source>
</evidence>
<keyword evidence="1" id="KW-0812">Transmembrane</keyword>
<reference evidence="2 3" key="1">
    <citation type="submission" date="2024-03" db="EMBL/GenBank/DDBJ databases">
        <title>Sulfurimonas sp. HSL3-1.</title>
        <authorList>
            <person name="Wang S."/>
        </authorList>
    </citation>
    <scope>NUCLEOTIDE SEQUENCE [LARGE SCALE GENOMIC DNA]</scope>
    <source>
        <strain evidence="2 3">HSL3-1</strain>
    </source>
</reference>